<keyword evidence="1" id="KW-0472">Membrane</keyword>
<proteinExistence type="predicted"/>
<dbReference type="AlphaFoldDB" id="A0A2G6E1Y2"/>
<name>A0A2G6E1Y2_9BACT</name>
<dbReference type="Proteomes" id="UP000229740">
    <property type="component" value="Unassembled WGS sequence"/>
</dbReference>
<dbReference type="EMBL" id="PDPS01000044">
    <property type="protein sequence ID" value="PID55761.1"/>
    <property type="molecule type" value="Genomic_DNA"/>
</dbReference>
<feature type="transmembrane region" description="Helical" evidence="1">
    <location>
        <begin position="49"/>
        <end position="66"/>
    </location>
</feature>
<protein>
    <recommendedName>
        <fullName evidence="4">DUF304 domain-containing protein</fullName>
    </recommendedName>
</protein>
<keyword evidence="1" id="KW-1133">Transmembrane helix</keyword>
<evidence type="ECO:0000256" key="1">
    <source>
        <dbReference type="SAM" id="Phobius"/>
    </source>
</evidence>
<sequence length="167" mass="18400">MNSSQMKFSATLGSTERIISYVVAIGVGIGLPLFLGTLFYFIFATPLSLLLAIPFFISILIAYLYAPKEYLIANEKMHIYRKIGQTTGLPIDQIEKIHFPATTPPGFTAGLLSVAGVFGTFGISWNKSWGVYKEYVTNHVNRVELITKIGLKPLEGNEKHDAKPVSS</sequence>
<reference evidence="2 3" key="1">
    <citation type="submission" date="2017-10" db="EMBL/GenBank/DDBJ databases">
        <title>Novel microbial diversity and functional potential in the marine mammal oral microbiome.</title>
        <authorList>
            <person name="Dudek N.K."/>
            <person name="Sun C.L."/>
            <person name="Burstein D."/>
            <person name="Kantor R.S."/>
            <person name="Aliaga Goltsman D.S."/>
            <person name="Bik E.M."/>
            <person name="Thomas B.C."/>
            <person name="Banfield J.F."/>
            <person name="Relman D.A."/>
        </authorList>
    </citation>
    <scope>NUCLEOTIDE SEQUENCE [LARGE SCALE GENOMIC DNA]</scope>
    <source>
        <strain evidence="2">DOLZORAL124_49_17</strain>
    </source>
</reference>
<evidence type="ECO:0008006" key="4">
    <source>
        <dbReference type="Google" id="ProtNLM"/>
    </source>
</evidence>
<evidence type="ECO:0000313" key="3">
    <source>
        <dbReference type="Proteomes" id="UP000229740"/>
    </source>
</evidence>
<comment type="caution">
    <text evidence="2">The sequence shown here is derived from an EMBL/GenBank/DDBJ whole genome shotgun (WGS) entry which is preliminary data.</text>
</comment>
<feature type="transmembrane region" description="Helical" evidence="1">
    <location>
        <begin position="21"/>
        <end position="43"/>
    </location>
</feature>
<keyword evidence="1" id="KW-0812">Transmembrane</keyword>
<accession>A0A2G6E1Y2</accession>
<gene>
    <name evidence="2" type="ORF">CSB45_14600</name>
</gene>
<evidence type="ECO:0000313" key="2">
    <source>
        <dbReference type="EMBL" id="PID55761.1"/>
    </source>
</evidence>
<organism evidence="2 3">
    <name type="scientific">candidate division KSB3 bacterium</name>
    <dbReference type="NCBI Taxonomy" id="2044937"/>
    <lineage>
        <taxon>Bacteria</taxon>
        <taxon>candidate division KSB3</taxon>
    </lineage>
</organism>